<feature type="region of interest" description="Disordered" evidence="8">
    <location>
        <begin position="88"/>
        <end position="135"/>
    </location>
</feature>
<proteinExistence type="inferred from homology"/>
<dbReference type="InterPro" id="IPR026932">
    <property type="entry name" value="MYRF_ICA"/>
</dbReference>
<feature type="region of interest" description="Disordered" evidence="8">
    <location>
        <begin position="207"/>
        <end position="266"/>
    </location>
</feature>
<accession>A0A5S6QRI2</accession>
<comment type="subcellular location">
    <subcellularLocation>
        <location evidence="1">Membrane</location>
        <topology evidence="1">Single-pass membrane protein</topology>
    </subcellularLocation>
</comment>
<reference evidence="13" key="1">
    <citation type="submission" date="2019-12" db="UniProtKB">
        <authorList>
            <consortium name="WormBaseParasite"/>
        </authorList>
    </citation>
    <scope>IDENTIFICATION</scope>
</reference>
<dbReference type="WBParaSite" id="TMUE_2000009763.1">
    <property type="protein sequence ID" value="TMUE_2000009763.1"/>
    <property type="gene ID" value="WBGene00289738"/>
</dbReference>
<dbReference type="Pfam" id="PF13884">
    <property type="entry name" value="Peptidase_S74"/>
    <property type="match status" value="1"/>
</dbReference>
<evidence type="ECO:0000256" key="2">
    <source>
        <dbReference type="ARBA" id="ARBA00008221"/>
    </source>
</evidence>
<feature type="DNA-binding region" description="NDT80" evidence="7">
    <location>
        <begin position="197"/>
        <end position="479"/>
    </location>
</feature>
<evidence type="ECO:0000259" key="10">
    <source>
        <dbReference type="PROSITE" id="PS51517"/>
    </source>
</evidence>
<keyword evidence="6 9" id="KW-0472">Membrane</keyword>
<dbReference type="Pfam" id="PF13888">
    <property type="entry name" value="MRF_C2"/>
    <property type="match status" value="1"/>
</dbReference>
<evidence type="ECO:0000256" key="3">
    <source>
        <dbReference type="ARBA" id="ARBA00022692"/>
    </source>
</evidence>
<evidence type="ECO:0000256" key="8">
    <source>
        <dbReference type="SAM" id="MobiDB-lite"/>
    </source>
</evidence>
<comment type="similarity">
    <text evidence="2">Belongs to the MRF family.</text>
</comment>
<dbReference type="SUPFAM" id="SSF49417">
    <property type="entry name" value="p53-like transcription factors"/>
    <property type="match status" value="1"/>
</dbReference>
<feature type="compositionally biased region" description="Polar residues" evidence="8">
    <location>
        <begin position="788"/>
        <end position="804"/>
    </location>
</feature>
<dbReference type="PANTHER" id="PTHR13029">
    <property type="match status" value="1"/>
</dbReference>
<dbReference type="InterPro" id="IPR037141">
    <property type="entry name" value="NDT80_DNA-bd_dom_sf"/>
</dbReference>
<dbReference type="InterPro" id="IPR030392">
    <property type="entry name" value="S74_ICA"/>
</dbReference>
<name>A0A5S6QRI2_TRIMR</name>
<feature type="region of interest" description="Disordered" evidence="8">
    <location>
        <begin position="771"/>
        <end position="810"/>
    </location>
</feature>
<evidence type="ECO:0000313" key="13">
    <source>
        <dbReference type="WBParaSite" id="TMUE_2000009763.1"/>
    </source>
</evidence>
<evidence type="ECO:0000256" key="4">
    <source>
        <dbReference type="ARBA" id="ARBA00022989"/>
    </source>
</evidence>
<sequence>MANKAGLKQEDGRQGVDDFPALLKGHIDIFEYLNSDHASASEHPLDQDVATGALKAEPDMDTDVIMAYGQHHQGQGIPLVQALGSANNAKRPPAYRGNPYGNGPLRLPESPPETDSGAGSAGSPSGSDGSPYSPEYQNYNGSVIIHPSGINPVPSAVEVAQPGVILDVHSLDNLSHPAVNEFIGAHGDQVGMSDLVNNQMSNPSFYPSPSPSVVHSPSVSSSYPSYSLPPPRTHPSYVADPSLPRKRTRTDVPMAKNDPLASPMSTIGEEGYFEESTSHQAIRFSEFETDHWHKLCDANGRELSHIGLHVVADKGFNFSQFDTAFVNQKKNHFQISVHIEVRDRQAPKFVRVQHESGVTLKPIAEFQLDFYGVKTEMPSSIVQIKQSQTDRKPIAYESVKLDLPPNRVTKVTVARLHFSETTMNNQRKNGRPNPDQKYFYLVVALNAITTGNEKLTVLAFNSEKVIVRASNPGQFDNGENETHWQKGQVGNSIFHPGPVGIGTDRPTAALTVSGDVSCTGSLYHPSDARLKENVKEVNCAEALSRLSQIRIVQYEIRPEVKKQWNLPPERCPRVGVIAQEVNDVLPDAVKNNGDFLTVDDSRIFYESAAAVKELCRLTGNLEYKIEEVEKISKKLSKINKLKRFDSLRSSLSANTFTGGSCAGSFLSCSLTSVLSGSRNGGNKEAKEEDNKWRESRACRYHKRYCSRLPMDRGLCSNKIIQATIVVLVLVMAFCLISMATLYVLDWHKRNVFRSRDILSISLPNRLTKEFERKEDHGGRPDPGLMSLPITTAPSAGANPNSQASPGFAPTPPPLSPCNRLPCEQFCCPYSYPPYVADSGNLGDGPTIVLMQNRNASPVGADFHHKSTYLPRVSNALSQAKQYGRDGSSIRDYVPFLLMPMSFKILNLNVTIDSQYCFGSACDDPRKGNFTYAVPVSMYMPHISLEVQFLLSGKEQMHFCSQEAGDFCHGIEPNFAENKNGHGPEGELGFLTSVQQRQFDTWELPVGAYILSAYKFRIGPSTSLCLLPNDEAGSSFVEYNLIFYRVCADTELEHQKAIS</sequence>
<feature type="domain" description="NDT80" evidence="10">
    <location>
        <begin position="197"/>
        <end position="479"/>
    </location>
</feature>
<dbReference type="GO" id="GO:0043565">
    <property type="term" value="F:sequence-specific DNA binding"/>
    <property type="evidence" value="ECO:0007669"/>
    <property type="project" value="TreeGrafter"/>
</dbReference>
<evidence type="ECO:0000256" key="6">
    <source>
        <dbReference type="ARBA" id="ARBA00023136"/>
    </source>
</evidence>
<evidence type="ECO:0000313" key="12">
    <source>
        <dbReference type="Proteomes" id="UP000046395"/>
    </source>
</evidence>
<keyword evidence="4 9" id="KW-1133">Transmembrane helix</keyword>
<feature type="compositionally biased region" description="Low complexity" evidence="8">
    <location>
        <begin position="207"/>
        <end position="226"/>
    </location>
</feature>
<dbReference type="PROSITE" id="PS51517">
    <property type="entry name" value="NDT80"/>
    <property type="match status" value="1"/>
</dbReference>
<dbReference type="PANTHER" id="PTHR13029:SF18">
    <property type="entry name" value="MYELIN REGULATORY FACTOR HOMOLOG 1"/>
    <property type="match status" value="1"/>
</dbReference>
<dbReference type="GO" id="GO:0016540">
    <property type="term" value="P:protein autoprocessing"/>
    <property type="evidence" value="ECO:0007669"/>
    <property type="project" value="InterPro"/>
</dbReference>
<evidence type="ECO:0000256" key="1">
    <source>
        <dbReference type="ARBA" id="ARBA00004167"/>
    </source>
</evidence>
<protein>
    <submittedName>
        <fullName evidence="13">NDT80 domain-containing protein</fullName>
    </submittedName>
</protein>
<dbReference type="InterPro" id="IPR051577">
    <property type="entry name" value="MRF-like"/>
</dbReference>
<evidence type="ECO:0000256" key="5">
    <source>
        <dbReference type="ARBA" id="ARBA00023125"/>
    </source>
</evidence>
<dbReference type="Pfam" id="PF05224">
    <property type="entry name" value="NDT80_PhoG"/>
    <property type="match status" value="1"/>
</dbReference>
<dbReference type="Gene3D" id="2.60.40.1390">
    <property type="entry name" value="NDT80 DNA-binding domain"/>
    <property type="match status" value="1"/>
</dbReference>
<evidence type="ECO:0000259" key="11">
    <source>
        <dbReference type="PROSITE" id="PS51688"/>
    </source>
</evidence>
<dbReference type="InterPro" id="IPR025719">
    <property type="entry name" value="MYRF_C2"/>
</dbReference>
<organism evidence="12 13">
    <name type="scientific">Trichuris muris</name>
    <name type="common">Mouse whipworm</name>
    <dbReference type="NCBI Taxonomy" id="70415"/>
    <lineage>
        <taxon>Eukaryota</taxon>
        <taxon>Metazoa</taxon>
        <taxon>Ecdysozoa</taxon>
        <taxon>Nematoda</taxon>
        <taxon>Enoplea</taxon>
        <taxon>Dorylaimia</taxon>
        <taxon>Trichinellida</taxon>
        <taxon>Trichuridae</taxon>
        <taxon>Trichuris</taxon>
    </lineage>
</organism>
<dbReference type="GO" id="GO:0005634">
    <property type="term" value="C:nucleus"/>
    <property type="evidence" value="ECO:0007669"/>
    <property type="project" value="TreeGrafter"/>
</dbReference>
<keyword evidence="5 7" id="KW-0238">DNA-binding</keyword>
<dbReference type="GO" id="GO:0045893">
    <property type="term" value="P:positive regulation of DNA-templated transcription"/>
    <property type="evidence" value="ECO:0007669"/>
    <property type="project" value="TreeGrafter"/>
</dbReference>
<dbReference type="GO" id="GO:0005789">
    <property type="term" value="C:endoplasmic reticulum membrane"/>
    <property type="evidence" value="ECO:0007669"/>
    <property type="project" value="TreeGrafter"/>
</dbReference>
<dbReference type="InterPro" id="IPR008967">
    <property type="entry name" value="p53-like_TF_DNA-bd_sf"/>
</dbReference>
<dbReference type="GO" id="GO:0003700">
    <property type="term" value="F:DNA-binding transcription factor activity"/>
    <property type="evidence" value="ECO:0007669"/>
    <property type="project" value="UniProtKB-UniRule"/>
</dbReference>
<evidence type="ECO:0000256" key="9">
    <source>
        <dbReference type="SAM" id="Phobius"/>
    </source>
</evidence>
<keyword evidence="3 9" id="KW-0812">Transmembrane</keyword>
<dbReference type="Pfam" id="PF13887">
    <property type="entry name" value="MYRF_ICA"/>
    <property type="match status" value="1"/>
</dbReference>
<feature type="domain" description="Peptidase S74" evidence="11">
    <location>
        <begin position="526"/>
        <end position="625"/>
    </location>
</feature>
<dbReference type="Proteomes" id="UP000046395">
    <property type="component" value="Unassembled WGS sequence"/>
</dbReference>
<keyword evidence="12" id="KW-1185">Reference proteome</keyword>
<dbReference type="PROSITE" id="PS51688">
    <property type="entry name" value="ICA"/>
    <property type="match status" value="1"/>
</dbReference>
<dbReference type="STRING" id="70415.A0A5S6QRI2"/>
<feature type="compositionally biased region" description="Low complexity" evidence="8">
    <location>
        <begin position="115"/>
        <end position="131"/>
    </location>
</feature>
<feature type="transmembrane region" description="Helical" evidence="9">
    <location>
        <begin position="719"/>
        <end position="744"/>
    </location>
</feature>
<dbReference type="AlphaFoldDB" id="A0A5S6QRI2"/>
<dbReference type="InterPro" id="IPR024061">
    <property type="entry name" value="NDT80_DNA-bd_dom"/>
</dbReference>
<evidence type="ECO:0000256" key="7">
    <source>
        <dbReference type="PROSITE-ProRule" id="PRU00850"/>
    </source>
</evidence>